<gene>
    <name evidence="2" type="ORF">MON41_15700</name>
</gene>
<feature type="signal peptide" evidence="1">
    <location>
        <begin position="1"/>
        <end position="24"/>
    </location>
</feature>
<sequence>MTLFRRLLAPALLLAAAAAMPAWAQAPATAPDGIAIEQPWTRAAIQGGTGGVFLTIRNAGTAPDRLVSVSSPLPRVTELHTTLRDGDVMRMQQMQSIEVPAGGSVALQPGGLHLMLIGLSAPLRPGESVPVTLTFEKAGAITVSVPVQAAGARGAPHAGH</sequence>
<dbReference type="PANTHER" id="PTHR36302:SF1">
    <property type="entry name" value="COPPER CHAPERONE PCU(A)C"/>
    <property type="match status" value="1"/>
</dbReference>
<accession>A0ABS9W794</accession>
<protein>
    <submittedName>
        <fullName evidence="2">Copper chaperone PCu(A)C</fullName>
    </submittedName>
</protein>
<dbReference type="Proteomes" id="UP001201985">
    <property type="component" value="Unassembled WGS sequence"/>
</dbReference>
<dbReference type="EMBL" id="JALBUU010000028">
    <property type="protein sequence ID" value="MCI0755163.1"/>
    <property type="molecule type" value="Genomic_DNA"/>
</dbReference>
<dbReference type="RefSeq" id="WP_120008688.1">
    <property type="nucleotide sequence ID" value="NZ_JALBUU010000028.1"/>
</dbReference>
<evidence type="ECO:0000313" key="3">
    <source>
        <dbReference type="Proteomes" id="UP001201985"/>
    </source>
</evidence>
<dbReference type="InterPro" id="IPR007410">
    <property type="entry name" value="LpqE-like"/>
</dbReference>
<dbReference type="PANTHER" id="PTHR36302">
    <property type="entry name" value="BLR7088 PROTEIN"/>
    <property type="match status" value="1"/>
</dbReference>
<dbReference type="Gene3D" id="2.60.40.1890">
    <property type="entry name" value="PCu(A)C copper chaperone"/>
    <property type="match status" value="1"/>
</dbReference>
<dbReference type="InterPro" id="IPR036182">
    <property type="entry name" value="PCuAC_sf"/>
</dbReference>
<keyword evidence="1" id="KW-0732">Signal</keyword>
<keyword evidence="3" id="KW-1185">Reference proteome</keyword>
<evidence type="ECO:0000313" key="2">
    <source>
        <dbReference type="EMBL" id="MCI0755163.1"/>
    </source>
</evidence>
<comment type="caution">
    <text evidence="2">The sequence shown here is derived from an EMBL/GenBank/DDBJ whole genome shotgun (WGS) entry which is preliminary data.</text>
</comment>
<feature type="chain" id="PRO_5047174664" evidence="1">
    <location>
        <begin position="25"/>
        <end position="160"/>
    </location>
</feature>
<organism evidence="2 3">
    <name type="scientific">Teichococcus vastitatis</name>
    <dbReference type="NCBI Taxonomy" id="2307076"/>
    <lineage>
        <taxon>Bacteria</taxon>
        <taxon>Pseudomonadati</taxon>
        <taxon>Pseudomonadota</taxon>
        <taxon>Alphaproteobacteria</taxon>
        <taxon>Acetobacterales</taxon>
        <taxon>Roseomonadaceae</taxon>
        <taxon>Roseomonas</taxon>
    </lineage>
</organism>
<dbReference type="InterPro" id="IPR058248">
    <property type="entry name" value="Lxx211020-like"/>
</dbReference>
<reference evidence="2 3" key="1">
    <citation type="submission" date="2022-03" db="EMBL/GenBank/DDBJ databases">
        <title>Complete genome analysis of Roseomonas KG 17.1 : a prolific producer of plant growth promoters.</title>
        <authorList>
            <person name="Saadouli I."/>
            <person name="Najjari A."/>
            <person name="Mosbah A."/>
            <person name="Ouzari H.I."/>
        </authorList>
    </citation>
    <scope>NUCLEOTIDE SEQUENCE [LARGE SCALE GENOMIC DNA]</scope>
    <source>
        <strain evidence="2 3">KG17-1</strain>
    </source>
</reference>
<name>A0ABS9W794_9PROT</name>
<dbReference type="SUPFAM" id="SSF110087">
    <property type="entry name" value="DR1885-like metal-binding protein"/>
    <property type="match status" value="1"/>
</dbReference>
<proteinExistence type="predicted"/>
<dbReference type="Pfam" id="PF04314">
    <property type="entry name" value="PCuAC"/>
    <property type="match status" value="1"/>
</dbReference>
<evidence type="ECO:0000256" key="1">
    <source>
        <dbReference type="SAM" id="SignalP"/>
    </source>
</evidence>